<reference evidence="2" key="1">
    <citation type="submission" date="2024-07" db="EMBL/GenBank/DDBJ databases">
        <title>Two chromosome-level genome assemblies of Korean endemic species Abeliophyllum distichum and Forsythia ovata (Oleaceae).</title>
        <authorList>
            <person name="Jang H."/>
        </authorList>
    </citation>
    <scope>NUCLEOTIDE SEQUENCE [LARGE SCALE GENOMIC DNA]</scope>
</reference>
<evidence type="ECO:0008006" key="3">
    <source>
        <dbReference type="Google" id="ProtNLM"/>
    </source>
</evidence>
<evidence type="ECO:0000313" key="2">
    <source>
        <dbReference type="Proteomes" id="UP001604336"/>
    </source>
</evidence>
<gene>
    <name evidence="1" type="ORF">Adt_35195</name>
</gene>
<proteinExistence type="predicted"/>
<sequence length="272" mass="31001">MHQVDTGSLVLAKIDALAKQMESLKQSQSANMIQMSLPICITCGANHQSSECPLTKIDMSSPEQVAYAQNFQRQQNNPYSQTYNPGWRNYPNFSYGNTQNIQNLPNQGRPQEREGGLEETVAKLTERMEMVFTKVQKRQDVAIKNMENQIRQLAKMLTERQPGTWPSNTEVNPKEQVNAITTRSGAELPEFHVKRPGVDKKTASSKERERPILKKQLIKKKKALHQSISHHRLTCLQFHFLKGCENISYASNSRNSSKYSKNSKSTYLLSML</sequence>
<evidence type="ECO:0000313" key="1">
    <source>
        <dbReference type="EMBL" id="KAL2474459.1"/>
    </source>
</evidence>
<dbReference type="EMBL" id="JBFOLK010000011">
    <property type="protein sequence ID" value="KAL2474459.1"/>
    <property type="molecule type" value="Genomic_DNA"/>
</dbReference>
<accession>A0ABD1QHH3</accession>
<protein>
    <recommendedName>
        <fullName evidence="3">Retrotransposon gag protein</fullName>
    </recommendedName>
</protein>
<dbReference type="Proteomes" id="UP001604336">
    <property type="component" value="Unassembled WGS sequence"/>
</dbReference>
<keyword evidence="2" id="KW-1185">Reference proteome</keyword>
<name>A0ABD1QHH3_9LAMI</name>
<comment type="caution">
    <text evidence="1">The sequence shown here is derived from an EMBL/GenBank/DDBJ whole genome shotgun (WGS) entry which is preliminary data.</text>
</comment>
<organism evidence="1 2">
    <name type="scientific">Abeliophyllum distichum</name>
    <dbReference type="NCBI Taxonomy" id="126358"/>
    <lineage>
        <taxon>Eukaryota</taxon>
        <taxon>Viridiplantae</taxon>
        <taxon>Streptophyta</taxon>
        <taxon>Embryophyta</taxon>
        <taxon>Tracheophyta</taxon>
        <taxon>Spermatophyta</taxon>
        <taxon>Magnoliopsida</taxon>
        <taxon>eudicotyledons</taxon>
        <taxon>Gunneridae</taxon>
        <taxon>Pentapetalae</taxon>
        <taxon>asterids</taxon>
        <taxon>lamiids</taxon>
        <taxon>Lamiales</taxon>
        <taxon>Oleaceae</taxon>
        <taxon>Forsythieae</taxon>
        <taxon>Abeliophyllum</taxon>
    </lineage>
</organism>
<dbReference type="AlphaFoldDB" id="A0ABD1QHH3"/>